<dbReference type="GO" id="GO:0006629">
    <property type="term" value="P:lipid metabolic process"/>
    <property type="evidence" value="ECO:0007669"/>
    <property type="project" value="InterPro"/>
</dbReference>
<name>A0A9R1X815_LACSA</name>
<dbReference type="PANTHER" id="PTHR45856">
    <property type="entry name" value="ALPHA/BETA-HYDROLASES SUPERFAMILY PROTEIN"/>
    <property type="match status" value="1"/>
</dbReference>
<gene>
    <name evidence="3" type="ORF">LSAT_V11C500278320</name>
</gene>
<dbReference type="Pfam" id="PF01764">
    <property type="entry name" value="Lipase_3"/>
    <property type="match status" value="1"/>
</dbReference>
<dbReference type="InterPro" id="IPR029058">
    <property type="entry name" value="AB_hydrolase_fold"/>
</dbReference>
<organism evidence="3 4">
    <name type="scientific">Lactuca sativa</name>
    <name type="common">Garden lettuce</name>
    <dbReference type="NCBI Taxonomy" id="4236"/>
    <lineage>
        <taxon>Eukaryota</taxon>
        <taxon>Viridiplantae</taxon>
        <taxon>Streptophyta</taxon>
        <taxon>Embryophyta</taxon>
        <taxon>Tracheophyta</taxon>
        <taxon>Spermatophyta</taxon>
        <taxon>Magnoliopsida</taxon>
        <taxon>eudicotyledons</taxon>
        <taxon>Gunneridae</taxon>
        <taxon>Pentapetalae</taxon>
        <taxon>asterids</taxon>
        <taxon>campanulids</taxon>
        <taxon>Asterales</taxon>
        <taxon>Asteraceae</taxon>
        <taxon>Cichorioideae</taxon>
        <taxon>Cichorieae</taxon>
        <taxon>Lactucinae</taxon>
        <taxon>Lactuca</taxon>
    </lineage>
</organism>
<evidence type="ECO:0000259" key="2">
    <source>
        <dbReference type="Pfam" id="PF01764"/>
    </source>
</evidence>
<comment type="caution">
    <text evidence="3">The sequence shown here is derived from an EMBL/GenBank/DDBJ whole genome shotgun (WGS) entry which is preliminary data.</text>
</comment>
<dbReference type="InterPro" id="IPR051218">
    <property type="entry name" value="Sec_MonoDiacylglyc_Lipase"/>
</dbReference>
<dbReference type="CDD" id="cd00519">
    <property type="entry name" value="Lipase_3"/>
    <property type="match status" value="1"/>
</dbReference>
<evidence type="ECO:0000313" key="4">
    <source>
        <dbReference type="Proteomes" id="UP000235145"/>
    </source>
</evidence>
<dbReference type="Gene3D" id="3.40.50.1820">
    <property type="entry name" value="alpha/beta hydrolase"/>
    <property type="match status" value="1"/>
</dbReference>
<dbReference type="EMBL" id="NBSK02000005">
    <property type="protein sequence ID" value="KAJ0204325.1"/>
    <property type="molecule type" value="Genomic_DNA"/>
</dbReference>
<dbReference type="PANTHER" id="PTHR45856:SF11">
    <property type="entry name" value="FUNGAL LIPASE-LIKE DOMAIN-CONTAINING PROTEIN"/>
    <property type="match status" value="1"/>
</dbReference>
<dbReference type="InterPro" id="IPR002921">
    <property type="entry name" value="Fungal_lipase-type"/>
</dbReference>
<evidence type="ECO:0000256" key="1">
    <source>
        <dbReference type="ARBA" id="ARBA00022801"/>
    </source>
</evidence>
<proteinExistence type="predicted"/>
<feature type="domain" description="Fungal lipase-type" evidence="2">
    <location>
        <begin position="99"/>
        <end position="181"/>
    </location>
</feature>
<keyword evidence="4" id="KW-1185">Reference proteome</keyword>
<dbReference type="Proteomes" id="UP000235145">
    <property type="component" value="Unassembled WGS sequence"/>
</dbReference>
<dbReference type="AlphaFoldDB" id="A0A9R1X815"/>
<protein>
    <recommendedName>
        <fullName evidence="2">Fungal lipase-type domain-containing protein</fullName>
    </recommendedName>
</protein>
<sequence>MIDRRNCFFEKQTTVSYSTTEGPVVAEAMFVNREEIPDYPIYRDLVPAAIQLLSYEEIPLAPDAACVGLEVRVVGNDSGEKVSILSGTIAHLDRDAPHYKKSGILDGVSRVKEMYGELKIMVTGHSMGGAMAAFCGLDLAVMTFGQPRIGNAAFASYYSEVVPNTFRVTHEHDLVPHLPLIISTYHIRPIITFQQRRYVIDLVKTLIVTVPGNTISDHLSYFGVEMTCDTSRKCRIVMSPSLSSYGKVDDKGNFALSRSPSKFILKTKTKPLRIALHIINKATVVLCYVWLYVGTLRCSTKEEACFCNQSKSKICICCGTKEGLVAGIRGIEWDAVELPFQFMENWCYRRNEVRVADENL</sequence>
<accession>A0A9R1X815</accession>
<keyword evidence="1" id="KW-0378">Hydrolase</keyword>
<dbReference type="SUPFAM" id="SSF53474">
    <property type="entry name" value="alpha/beta-Hydrolases"/>
    <property type="match status" value="1"/>
</dbReference>
<reference evidence="3 4" key="1">
    <citation type="journal article" date="2017" name="Nat. Commun.">
        <title>Genome assembly with in vitro proximity ligation data and whole-genome triplication in lettuce.</title>
        <authorList>
            <person name="Reyes-Chin-Wo S."/>
            <person name="Wang Z."/>
            <person name="Yang X."/>
            <person name="Kozik A."/>
            <person name="Arikit S."/>
            <person name="Song C."/>
            <person name="Xia L."/>
            <person name="Froenicke L."/>
            <person name="Lavelle D.O."/>
            <person name="Truco M.J."/>
            <person name="Xia R."/>
            <person name="Zhu S."/>
            <person name="Xu C."/>
            <person name="Xu H."/>
            <person name="Xu X."/>
            <person name="Cox K."/>
            <person name="Korf I."/>
            <person name="Meyers B.C."/>
            <person name="Michelmore R.W."/>
        </authorList>
    </citation>
    <scope>NUCLEOTIDE SEQUENCE [LARGE SCALE GENOMIC DNA]</scope>
    <source>
        <strain evidence="4">cv. Salinas</strain>
        <tissue evidence="3">Seedlings</tissue>
    </source>
</reference>
<dbReference type="Gene3D" id="1.10.1370.40">
    <property type="match status" value="1"/>
</dbReference>
<dbReference type="GO" id="GO:0016787">
    <property type="term" value="F:hydrolase activity"/>
    <property type="evidence" value="ECO:0007669"/>
    <property type="project" value="UniProtKB-KW"/>
</dbReference>
<evidence type="ECO:0000313" key="3">
    <source>
        <dbReference type="EMBL" id="KAJ0204325.1"/>
    </source>
</evidence>